<name>A0A2J6PP59_9HELO</name>
<organism evidence="1 2">
    <name type="scientific">Hyaloscypha hepaticicola</name>
    <dbReference type="NCBI Taxonomy" id="2082293"/>
    <lineage>
        <taxon>Eukaryota</taxon>
        <taxon>Fungi</taxon>
        <taxon>Dikarya</taxon>
        <taxon>Ascomycota</taxon>
        <taxon>Pezizomycotina</taxon>
        <taxon>Leotiomycetes</taxon>
        <taxon>Helotiales</taxon>
        <taxon>Hyaloscyphaceae</taxon>
        <taxon>Hyaloscypha</taxon>
    </lineage>
</organism>
<dbReference type="EMBL" id="KZ613511">
    <property type="protein sequence ID" value="PMD15686.1"/>
    <property type="molecule type" value="Genomic_DNA"/>
</dbReference>
<accession>A0A2J6PP59</accession>
<evidence type="ECO:0000313" key="1">
    <source>
        <dbReference type="EMBL" id="PMD15686.1"/>
    </source>
</evidence>
<gene>
    <name evidence="1" type="ORF">NA56DRAFT_328826</name>
</gene>
<sequence length="62" mass="7211">MGSALWTHKADGRPVGAKRWYSKYQKTTHDTPKCWADETCVYCHKKGHIEKDRHIKDGLINL</sequence>
<protein>
    <submittedName>
        <fullName evidence="1">Uncharacterized protein</fullName>
    </submittedName>
</protein>
<keyword evidence="2" id="KW-1185">Reference proteome</keyword>
<proteinExistence type="predicted"/>
<evidence type="ECO:0000313" key="2">
    <source>
        <dbReference type="Proteomes" id="UP000235672"/>
    </source>
</evidence>
<reference evidence="1 2" key="1">
    <citation type="submission" date="2016-05" db="EMBL/GenBank/DDBJ databases">
        <title>A degradative enzymes factory behind the ericoid mycorrhizal symbiosis.</title>
        <authorList>
            <consortium name="DOE Joint Genome Institute"/>
            <person name="Martino E."/>
            <person name="Morin E."/>
            <person name="Grelet G."/>
            <person name="Kuo A."/>
            <person name="Kohler A."/>
            <person name="Daghino S."/>
            <person name="Barry K."/>
            <person name="Choi C."/>
            <person name="Cichocki N."/>
            <person name="Clum A."/>
            <person name="Copeland A."/>
            <person name="Hainaut M."/>
            <person name="Haridas S."/>
            <person name="Labutti K."/>
            <person name="Lindquist E."/>
            <person name="Lipzen A."/>
            <person name="Khouja H.-R."/>
            <person name="Murat C."/>
            <person name="Ohm R."/>
            <person name="Olson A."/>
            <person name="Spatafora J."/>
            <person name="Veneault-Fourrey C."/>
            <person name="Henrissat B."/>
            <person name="Grigoriev I."/>
            <person name="Martin F."/>
            <person name="Perotto S."/>
        </authorList>
    </citation>
    <scope>NUCLEOTIDE SEQUENCE [LARGE SCALE GENOMIC DNA]</scope>
    <source>
        <strain evidence="1 2">UAMH 7357</strain>
    </source>
</reference>
<dbReference type="Proteomes" id="UP000235672">
    <property type="component" value="Unassembled WGS sequence"/>
</dbReference>
<dbReference type="AlphaFoldDB" id="A0A2J6PP59"/>